<dbReference type="InterPro" id="IPR050723">
    <property type="entry name" value="CFA/CMAS"/>
</dbReference>
<evidence type="ECO:0000313" key="9">
    <source>
        <dbReference type="Proteomes" id="UP000244792"/>
    </source>
</evidence>
<dbReference type="InterPro" id="IPR029063">
    <property type="entry name" value="SAM-dependent_MTases_sf"/>
</dbReference>
<evidence type="ECO:0000256" key="2">
    <source>
        <dbReference type="ARBA" id="ARBA00022603"/>
    </source>
</evidence>
<keyword evidence="9" id="KW-1185">Reference proteome</keyword>
<evidence type="ECO:0000313" key="8">
    <source>
        <dbReference type="EMBL" id="AWB10115.1"/>
    </source>
</evidence>
<organism evidence="8 9">
    <name type="scientific">Thermodesulfobium acidiphilum</name>
    <dbReference type="NCBI Taxonomy" id="1794699"/>
    <lineage>
        <taxon>Bacteria</taxon>
        <taxon>Pseudomonadati</taxon>
        <taxon>Thermodesulfobiota</taxon>
        <taxon>Thermodesulfobiia</taxon>
        <taxon>Thermodesulfobiales</taxon>
        <taxon>Thermodesulfobiaceae</taxon>
        <taxon>Thermodesulfobium</taxon>
    </lineage>
</organism>
<dbReference type="AlphaFoldDB" id="A0A2R4W003"/>
<evidence type="ECO:0000256" key="1">
    <source>
        <dbReference type="ARBA" id="ARBA00010815"/>
    </source>
</evidence>
<feature type="active site" evidence="6">
    <location>
        <position position="365"/>
    </location>
</feature>
<protein>
    <submittedName>
        <fullName evidence="8">Cyclopropane-fatty-acyl-phospholipid synthase</fullName>
    </submittedName>
</protein>
<gene>
    <name evidence="8" type="ORF">TDSAC_0750</name>
</gene>
<dbReference type="SUPFAM" id="SSF53335">
    <property type="entry name" value="S-adenosyl-L-methionine-dependent methyltransferases"/>
    <property type="match status" value="1"/>
</dbReference>
<dbReference type="EMBL" id="CP020921">
    <property type="protein sequence ID" value="AWB10115.1"/>
    <property type="molecule type" value="Genomic_DNA"/>
</dbReference>
<dbReference type="Proteomes" id="UP000244792">
    <property type="component" value="Chromosome"/>
</dbReference>
<dbReference type="OrthoDB" id="9782855at2"/>
<evidence type="ECO:0000256" key="5">
    <source>
        <dbReference type="ARBA" id="ARBA00023098"/>
    </source>
</evidence>
<name>A0A2R4W003_THEAF</name>
<accession>A0A2R4W003</accession>
<dbReference type="PIRSF" id="PIRSF003085">
    <property type="entry name" value="CMAS"/>
    <property type="match status" value="1"/>
</dbReference>
<evidence type="ECO:0000259" key="7">
    <source>
        <dbReference type="Pfam" id="PF25371"/>
    </source>
</evidence>
<evidence type="ECO:0000256" key="3">
    <source>
        <dbReference type="ARBA" id="ARBA00022679"/>
    </source>
</evidence>
<dbReference type="Pfam" id="PF25371">
    <property type="entry name" value="DUF7884"/>
    <property type="match status" value="1"/>
</dbReference>
<reference evidence="8 9" key="1">
    <citation type="submission" date="2017-04" db="EMBL/GenBank/DDBJ databases">
        <title>Genomic insights into metabolism of Thermodesulfobium acidiphilum.</title>
        <authorList>
            <person name="Toshchakov S.V."/>
            <person name="Frolov E.N."/>
            <person name="Kublanov I.V."/>
            <person name="Samarov N.I."/>
            <person name="Novikov A."/>
            <person name="Lebedinsky A.V."/>
            <person name="Bonch-Osmolovskaya E.A."/>
            <person name="Chernyh N.A."/>
        </authorList>
    </citation>
    <scope>NUCLEOTIDE SEQUENCE [LARGE SCALE GENOMIC DNA]</scope>
    <source>
        <strain evidence="8 9">3127-1</strain>
    </source>
</reference>
<dbReference type="KEGG" id="taci:TDSAC_0750"/>
<dbReference type="PANTHER" id="PTHR43667">
    <property type="entry name" value="CYCLOPROPANE-FATTY-ACYL-PHOSPHOLIPID SYNTHASE"/>
    <property type="match status" value="1"/>
</dbReference>
<dbReference type="PANTHER" id="PTHR43667:SF1">
    <property type="entry name" value="CYCLOPROPANE-FATTY-ACYL-PHOSPHOLIPID SYNTHASE"/>
    <property type="match status" value="1"/>
</dbReference>
<dbReference type="Pfam" id="PF02353">
    <property type="entry name" value="CMAS"/>
    <property type="match status" value="1"/>
</dbReference>
<sequence length="398" mass="46693">MSKAECELYFKKIDSKGFRVKYWDEEVVDYGKGEPNFTITFKKDLADFSIKEGDLTELIEDNAEEIIDIDGKIDDICAAFGFNQETDTFKTIKRQILLSIAELLINVRKERQKKEVQSHYDLGNDFFSLWLDDTMTYSCAYFKDPNMSLRDAQIEKINHTLKKLDLKKDERLLDIGSGWGHLILKAAQEYGVKCMGITLSEEQFRATKDLIKRSGLEDRVEVRLMNYLDLDENKLQFDKIVSVGMFEHVGKENLEKYFEKINKLLVDKGLSLLHTITLPEVSEEDSFSIWLKKYIFPGGYIPELRELVSILPKYDFHLMHLESLRMNYALTLDKWYENYSLHAKEIEEKFGRQFMRRWGFYLKGCANAFRTSGLDVHQLLFSKGLNNDMPLTFEYIYK</sequence>
<comment type="similarity">
    <text evidence="1">Belongs to the CFA/CMAS family.</text>
</comment>
<dbReference type="InterPro" id="IPR003333">
    <property type="entry name" value="CMAS"/>
</dbReference>
<keyword evidence="3" id="KW-0808">Transferase</keyword>
<keyword evidence="2" id="KW-0489">Methyltransferase</keyword>
<dbReference type="GO" id="GO:0032259">
    <property type="term" value="P:methylation"/>
    <property type="evidence" value="ECO:0007669"/>
    <property type="project" value="UniProtKB-KW"/>
</dbReference>
<dbReference type="CDD" id="cd02440">
    <property type="entry name" value="AdoMet_MTases"/>
    <property type="match status" value="1"/>
</dbReference>
<keyword evidence="4" id="KW-0949">S-adenosyl-L-methionine</keyword>
<dbReference type="GO" id="GO:0008610">
    <property type="term" value="P:lipid biosynthetic process"/>
    <property type="evidence" value="ECO:0007669"/>
    <property type="project" value="InterPro"/>
</dbReference>
<dbReference type="Gene3D" id="3.40.50.150">
    <property type="entry name" value="Vaccinia Virus protein VP39"/>
    <property type="match status" value="1"/>
</dbReference>
<dbReference type="RefSeq" id="WP_108308943.1">
    <property type="nucleotide sequence ID" value="NZ_CP020921.1"/>
</dbReference>
<keyword evidence="5" id="KW-0443">Lipid metabolism</keyword>
<dbReference type="InterPro" id="IPR057206">
    <property type="entry name" value="DUF7884"/>
</dbReference>
<evidence type="ECO:0000256" key="4">
    <source>
        <dbReference type="ARBA" id="ARBA00022691"/>
    </source>
</evidence>
<proteinExistence type="inferred from homology"/>
<feature type="domain" description="DUF7884" evidence="7">
    <location>
        <begin position="9"/>
        <end position="80"/>
    </location>
</feature>
<evidence type="ECO:0000256" key="6">
    <source>
        <dbReference type="PIRSR" id="PIRSR003085-1"/>
    </source>
</evidence>
<dbReference type="GO" id="GO:0008168">
    <property type="term" value="F:methyltransferase activity"/>
    <property type="evidence" value="ECO:0007669"/>
    <property type="project" value="UniProtKB-KW"/>
</dbReference>